<dbReference type="SMART" id="SM00062">
    <property type="entry name" value="PBPb"/>
    <property type="match status" value="1"/>
</dbReference>
<evidence type="ECO:0000256" key="1">
    <source>
        <dbReference type="ARBA" id="ARBA00010333"/>
    </source>
</evidence>
<dbReference type="Gene3D" id="3.40.190.10">
    <property type="entry name" value="Periplasmic binding protein-like II"/>
    <property type="match status" value="2"/>
</dbReference>
<comment type="similarity">
    <text evidence="1">Belongs to the bacterial solute-binding protein 3 family.</text>
</comment>
<dbReference type="PANTHER" id="PTHR35936">
    <property type="entry name" value="MEMBRANE-BOUND LYTIC MUREIN TRANSGLYCOSYLASE F"/>
    <property type="match status" value="1"/>
</dbReference>
<proteinExistence type="inferred from homology"/>
<gene>
    <name evidence="5" type="ORF">HNP49_003014</name>
</gene>
<feature type="domain" description="Solute-binding protein family 3/N-terminal" evidence="4">
    <location>
        <begin position="29"/>
        <end position="251"/>
    </location>
</feature>
<keyword evidence="6" id="KW-1185">Reference proteome</keyword>
<accession>A0A7X0BUC6</accession>
<evidence type="ECO:0000313" key="5">
    <source>
        <dbReference type="EMBL" id="MBB6342832.1"/>
    </source>
</evidence>
<dbReference type="PANTHER" id="PTHR35936:SF6">
    <property type="entry name" value="AMINO ACID ABC TRANSPORTER SUBSTRATE-BINDING PAAT FAMILY PROTEIN"/>
    <property type="match status" value="1"/>
</dbReference>
<dbReference type="SUPFAM" id="SSF53850">
    <property type="entry name" value="Periplasmic binding protein-like II"/>
    <property type="match status" value="1"/>
</dbReference>
<protein>
    <submittedName>
        <fullName evidence="5">Polar amino acid transport system substrate-binding protein</fullName>
    </submittedName>
</protein>
<reference evidence="5 6" key="1">
    <citation type="submission" date="2020-08" db="EMBL/GenBank/DDBJ databases">
        <title>Functional genomics of gut bacteria from endangered species of beetles.</title>
        <authorList>
            <person name="Carlos-Shanley C."/>
        </authorList>
    </citation>
    <scope>NUCLEOTIDE SEQUENCE [LARGE SCALE GENOMIC DNA]</scope>
    <source>
        <strain evidence="5 6">S00202</strain>
    </source>
</reference>
<comment type="caution">
    <text evidence="5">The sequence shown here is derived from an EMBL/GenBank/DDBJ whole genome shotgun (WGS) entry which is preliminary data.</text>
</comment>
<dbReference type="AlphaFoldDB" id="A0A7X0BUC6"/>
<evidence type="ECO:0000256" key="3">
    <source>
        <dbReference type="SAM" id="SignalP"/>
    </source>
</evidence>
<dbReference type="Pfam" id="PF00497">
    <property type="entry name" value="SBP_bac_3"/>
    <property type="match status" value="1"/>
</dbReference>
<organism evidence="5 6">
    <name type="scientific">Pseudomonas fluvialis</name>
    <dbReference type="NCBI Taxonomy" id="1793966"/>
    <lineage>
        <taxon>Bacteria</taxon>
        <taxon>Pseudomonadati</taxon>
        <taxon>Pseudomonadota</taxon>
        <taxon>Gammaproteobacteria</taxon>
        <taxon>Pseudomonadales</taxon>
        <taxon>Pseudomonadaceae</taxon>
        <taxon>Pseudomonas</taxon>
    </lineage>
</organism>
<evidence type="ECO:0000256" key="2">
    <source>
        <dbReference type="ARBA" id="ARBA00022729"/>
    </source>
</evidence>
<evidence type="ECO:0000259" key="4">
    <source>
        <dbReference type="SMART" id="SM00062"/>
    </source>
</evidence>
<evidence type="ECO:0000313" key="6">
    <source>
        <dbReference type="Proteomes" id="UP000557193"/>
    </source>
</evidence>
<dbReference type="Proteomes" id="UP000557193">
    <property type="component" value="Unassembled WGS sequence"/>
</dbReference>
<dbReference type="EMBL" id="JACHLL010000005">
    <property type="protein sequence ID" value="MBB6342832.1"/>
    <property type="molecule type" value="Genomic_DNA"/>
</dbReference>
<feature type="signal peptide" evidence="3">
    <location>
        <begin position="1"/>
        <end position="24"/>
    </location>
</feature>
<name>A0A7X0BUC6_9PSED</name>
<keyword evidence="2 3" id="KW-0732">Signal</keyword>
<dbReference type="InterPro" id="IPR001638">
    <property type="entry name" value="Solute-binding_3/MltF_N"/>
</dbReference>
<sequence length="262" mass="29046">MRRTGKTLFTLALTALLATGAARASSEAPVRIGFLEFPPFSYLDAQQQPQGSMLAFAQRLAEQARLNVELTPYPPARLYHNLATGTTELTLGATGNPAISQHVLTGKEVIGWIDLRLYYPAGKSAPQLPQGLRGKRLLLIHGFTYWAPEARQLLDDPGLQLHLSKAHSHEAAIELLQRGRNDYLLAYQPPIEEALAHSGGVALQGITLHSLPVSLLLSRHSPRANELQARLEQAYAELKNSGELQQWRQRMHLRTEQQAPDY</sequence>
<dbReference type="RefSeq" id="WP_184684615.1">
    <property type="nucleotide sequence ID" value="NZ_JACHLL010000005.1"/>
</dbReference>
<feature type="chain" id="PRO_5030703374" evidence="3">
    <location>
        <begin position="25"/>
        <end position="262"/>
    </location>
</feature>